<proteinExistence type="predicted"/>
<dbReference type="RefSeq" id="WP_210222370.1">
    <property type="nucleotide sequence ID" value="NZ_CP072801.1"/>
</dbReference>
<evidence type="ECO:0000313" key="1">
    <source>
        <dbReference type="EMBL" id="QTR45996.1"/>
    </source>
</evidence>
<accession>A0ABX7WRY9</accession>
<reference evidence="1 2" key="1">
    <citation type="submission" date="2021-04" db="EMBL/GenBank/DDBJ databases">
        <title>Genomics, taxonomy and metabolism of representatives of sulfur bacteria of the genus Thiothrix: Thiothrix fructosivorans QT, Thiothrix unzii A1T and three new species, Thiothrix subterranea sp. nov., Thiothrix litoralis sp. nov. and 'Candidatus Thiothrix anitrata' sp. nov.</title>
        <authorList>
            <person name="Ravin N.V."/>
            <person name="Smolyakov D."/>
            <person name="Rudenko T.S."/>
            <person name="Mardanov A.V."/>
            <person name="Beletsky A.V."/>
            <person name="Markov N.D."/>
            <person name="Fomenkov A.I."/>
            <person name="Roberts R.J."/>
            <person name="Karnachuk O.V."/>
            <person name="Novikov A."/>
            <person name="Grabovich M.Y."/>
        </authorList>
    </citation>
    <scope>NUCLEOTIDE SEQUENCE [LARGE SCALE GENOMIC DNA]</scope>
    <source>
        <strain evidence="1 2">AS</strain>
    </source>
</reference>
<dbReference type="EMBL" id="CP072801">
    <property type="protein sequence ID" value="QTR45996.1"/>
    <property type="molecule type" value="Genomic_DNA"/>
</dbReference>
<protein>
    <recommendedName>
        <fullName evidence="3">Hpt domain-containing protein</fullName>
    </recommendedName>
</protein>
<organism evidence="1 2">
    <name type="scientific">Thiothrix litoralis</name>
    <dbReference type="NCBI Taxonomy" id="2891210"/>
    <lineage>
        <taxon>Bacteria</taxon>
        <taxon>Pseudomonadati</taxon>
        <taxon>Pseudomonadota</taxon>
        <taxon>Gammaproteobacteria</taxon>
        <taxon>Thiotrichales</taxon>
        <taxon>Thiotrichaceae</taxon>
        <taxon>Thiothrix</taxon>
    </lineage>
</organism>
<evidence type="ECO:0000313" key="2">
    <source>
        <dbReference type="Proteomes" id="UP000672039"/>
    </source>
</evidence>
<sequence>MTIPASLETLLEILGPENTQCFLTFAQPTIQQYQHELAASLQQQDWETASALAHRFKATAHLYSTATLQHQLEGIIAKDIATLQHTDFLPQLMTEFQRIERDINIFLSNFKS</sequence>
<evidence type="ECO:0008006" key="3">
    <source>
        <dbReference type="Google" id="ProtNLM"/>
    </source>
</evidence>
<dbReference type="InterPro" id="IPR036641">
    <property type="entry name" value="HPT_dom_sf"/>
</dbReference>
<keyword evidence="2" id="KW-1185">Reference proteome</keyword>
<dbReference type="Gene3D" id="1.20.120.160">
    <property type="entry name" value="HPT domain"/>
    <property type="match status" value="1"/>
</dbReference>
<dbReference type="Proteomes" id="UP000672039">
    <property type="component" value="Chromosome"/>
</dbReference>
<dbReference type="SUPFAM" id="SSF47226">
    <property type="entry name" value="Histidine-containing phosphotransfer domain, HPT domain"/>
    <property type="match status" value="1"/>
</dbReference>
<name>A0ABX7WRY9_9GAMM</name>
<gene>
    <name evidence="1" type="ORF">J9253_18740</name>
</gene>